<dbReference type="PANTHER" id="PTHR43686">
    <property type="entry name" value="SULFURTRANSFERASE-RELATED"/>
    <property type="match status" value="1"/>
</dbReference>
<dbReference type="Pfam" id="PF01171">
    <property type="entry name" value="ATP_bind_3"/>
    <property type="match status" value="1"/>
</dbReference>
<dbReference type="EMBL" id="DSLG01000002">
    <property type="protein sequence ID" value="HEA86645.1"/>
    <property type="molecule type" value="Genomic_DNA"/>
</dbReference>
<sequence length="272" mass="31252">MGTAPPVSGNSSPKAQKFRHPKLKPAERLLRRALPPNQLLKENERVVIGVSGGADSLCLLLTLVNYNRRQQLNWQLLPVHIHPGFPEWKTERIEKICTRLGLSCIIKQIDVPQKLRQTHSESCFFCARERRKALFQTAAKLGCTKVALGHHLEDVNETFLLNLLFTASASTIIPVQPLFNGALTIIRPLYYFTEEMIRSRLKSAGIRPVRNQCPYQQKSHRLLVRRFLNRLSRQDHRIKTNLFWGIHNLKFQYLPSKSLVTSKRGADQNQHP</sequence>
<organism evidence="5">
    <name type="scientific">candidate division WOR-3 bacterium</name>
    <dbReference type="NCBI Taxonomy" id="2052148"/>
    <lineage>
        <taxon>Bacteria</taxon>
        <taxon>Bacteria division WOR-3</taxon>
    </lineage>
</organism>
<comment type="caution">
    <text evidence="5">The sequence shown here is derived from an EMBL/GenBank/DDBJ whole genome shotgun (WGS) entry which is preliminary data.</text>
</comment>
<dbReference type="CDD" id="cd24138">
    <property type="entry name" value="TtcA-like"/>
    <property type="match status" value="1"/>
</dbReference>
<dbReference type="SUPFAM" id="SSF52402">
    <property type="entry name" value="Adenine nucleotide alpha hydrolases-like"/>
    <property type="match status" value="1"/>
</dbReference>
<dbReference type="InterPro" id="IPR035107">
    <property type="entry name" value="tRNA_thiolation_TtcA_Ctu1"/>
</dbReference>
<feature type="binding site" evidence="2">
    <location>
        <position position="154"/>
    </location>
    <ligand>
        <name>ATP</name>
        <dbReference type="ChEBI" id="CHEBI:30616"/>
    </ligand>
</feature>
<feature type="domain" description="tRNA(Ile)-lysidine/2-thiocytidine synthase N-terminal" evidence="4">
    <location>
        <begin position="46"/>
        <end position="226"/>
    </location>
</feature>
<dbReference type="PANTHER" id="PTHR43686:SF1">
    <property type="entry name" value="AMINOTRAN_5 DOMAIN-CONTAINING PROTEIN"/>
    <property type="match status" value="1"/>
</dbReference>
<reference evidence="5" key="1">
    <citation type="journal article" date="2020" name="mSystems">
        <title>Genome- and Community-Level Interaction Insights into Carbon Utilization and Element Cycling Functions of Hydrothermarchaeota in Hydrothermal Sediment.</title>
        <authorList>
            <person name="Zhou Z."/>
            <person name="Liu Y."/>
            <person name="Xu W."/>
            <person name="Pan J."/>
            <person name="Luo Z.H."/>
            <person name="Li M."/>
        </authorList>
    </citation>
    <scope>NUCLEOTIDE SEQUENCE [LARGE SCALE GENOMIC DNA]</scope>
    <source>
        <strain evidence="5">SpSt-265</strain>
    </source>
</reference>
<dbReference type="InterPro" id="IPR014729">
    <property type="entry name" value="Rossmann-like_a/b/a_fold"/>
</dbReference>
<feature type="binding site" evidence="2">
    <location>
        <position position="55"/>
    </location>
    <ligand>
        <name>ATP</name>
        <dbReference type="ChEBI" id="CHEBI:30616"/>
    </ligand>
</feature>
<dbReference type="InterPro" id="IPR011063">
    <property type="entry name" value="TilS/TtcA_N"/>
</dbReference>
<evidence type="ECO:0000313" key="5">
    <source>
        <dbReference type="EMBL" id="HEA86645.1"/>
    </source>
</evidence>
<dbReference type="GO" id="GO:0008033">
    <property type="term" value="P:tRNA processing"/>
    <property type="evidence" value="ECO:0007669"/>
    <property type="project" value="InterPro"/>
</dbReference>
<feature type="binding site" evidence="2">
    <location>
        <position position="81"/>
    </location>
    <ligand>
        <name>ATP</name>
        <dbReference type="ChEBI" id="CHEBI:30616"/>
    </ligand>
</feature>
<feature type="binding site" evidence="2">
    <location>
        <begin position="49"/>
        <end position="51"/>
    </location>
    <ligand>
        <name>ATP</name>
        <dbReference type="ChEBI" id="CHEBI:30616"/>
    </ligand>
</feature>
<keyword evidence="2" id="KW-0547">Nucleotide-binding</keyword>
<dbReference type="PIRSF" id="PIRSF004976">
    <property type="entry name" value="ATPase_YdaO"/>
    <property type="match status" value="1"/>
</dbReference>
<evidence type="ECO:0000256" key="2">
    <source>
        <dbReference type="PIRSR" id="PIRSR004976-51"/>
    </source>
</evidence>
<evidence type="ECO:0000256" key="1">
    <source>
        <dbReference type="ARBA" id="ARBA00022679"/>
    </source>
</evidence>
<name>A0A7C1SJ20_UNCW3</name>
<proteinExistence type="predicted"/>
<dbReference type="GO" id="GO:0016740">
    <property type="term" value="F:transferase activity"/>
    <property type="evidence" value="ECO:0007669"/>
    <property type="project" value="UniProtKB-KW"/>
</dbReference>
<accession>A0A7C1SJ20</accession>
<dbReference type="Gene3D" id="3.40.50.620">
    <property type="entry name" value="HUPs"/>
    <property type="match status" value="1"/>
</dbReference>
<keyword evidence="1" id="KW-0808">Transferase</keyword>
<feature type="region of interest" description="Disordered" evidence="3">
    <location>
        <begin position="1"/>
        <end position="22"/>
    </location>
</feature>
<evidence type="ECO:0000259" key="4">
    <source>
        <dbReference type="Pfam" id="PF01171"/>
    </source>
</evidence>
<protein>
    <submittedName>
        <fullName evidence="5">tRNA 2-thiocytidine biosynthesis protein TtcA</fullName>
    </submittedName>
</protein>
<gene>
    <name evidence="5" type="ORF">ENP94_01365</name>
</gene>
<keyword evidence="2" id="KW-0067">ATP-binding</keyword>
<feature type="binding site" evidence="2">
    <location>
        <position position="149"/>
    </location>
    <ligand>
        <name>ATP</name>
        <dbReference type="ChEBI" id="CHEBI:30616"/>
    </ligand>
</feature>
<dbReference type="GO" id="GO:0005524">
    <property type="term" value="F:ATP binding"/>
    <property type="evidence" value="ECO:0007669"/>
    <property type="project" value="UniProtKB-KW"/>
</dbReference>
<dbReference type="AlphaFoldDB" id="A0A7C1SJ20"/>
<evidence type="ECO:0000256" key="3">
    <source>
        <dbReference type="SAM" id="MobiDB-lite"/>
    </source>
</evidence>